<gene>
    <name evidence="2" type="ORF">BGW38_001111</name>
</gene>
<sequence>MSHPLAGEAPPSPAPPSHTTLDTLGAVTATTTDSAGAATGTSNSYLLPESQSHHQSNAIPPSEFVFQLILEQFWGDGVSKREIRSVFSTSHDANTACQDYLLRTWPREKFTSFEVGHSPQQLPEQRPGDQQLIKIAALIHGDRFNVWVERHPWEGTLDFSSKAIARRAGKGPNAYILQRTIKDASGGKRRSTTRGIYATRDLAKQALTQDAPPSEWSSNQGYVLEPGGEYAHAQSPSGKTAWLFIEVRPLFMSYSPLEQDEQQQQQQQELELPVSQTLKARIVSTIGTSPSNPISLDTGDEPRAQTPSTPTLNIPSAASQYLTRSTVDSPMTFNPDEAGAFVYLVLQLKTLPYTPPILTVEAVTYEVDVANRFGIDLLEAFGGPECVFEPNFREDGCLQAGVEQQGREEGLSVWVEKRAVVLGDEAMDLDLISEHESIQSGKPQSSPLYLDADRDPTSSIVTATVSPSGTVEPEDGFESAGRKALTLGKAARTASLLSDKEDGDFTKRDQLVINEDLQYKVVIVKQAQDTSASSIAGSESGTEPRNIVDSSDDLSVAVVSTRMRFYHALTRLDITTVSIEDNLDKVENGSSRHILARSRSSPDLVLLELGIDSAV</sequence>
<evidence type="ECO:0000313" key="2">
    <source>
        <dbReference type="EMBL" id="KAF9581755.1"/>
    </source>
</evidence>
<organism evidence="2 3">
    <name type="scientific">Lunasporangiospora selenospora</name>
    <dbReference type="NCBI Taxonomy" id="979761"/>
    <lineage>
        <taxon>Eukaryota</taxon>
        <taxon>Fungi</taxon>
        <taxon>Fungi incertae sedis</taxon>
        <taxon>Mucoromycota</taxon>
        <taxon>Mortierellomycotina</taxon>
        <taxon>Mortierellomycetes</taxon>
        <taxon>Mortierellales</taxon>
        <taxon>Mortierellaceae</taxon>
        <taxon>Lunasporangiospora</taxon>
    </lineage>
</organism>
<accession>A0A9P6KEH0</accession>
<name>A0A9P6KEH0_9FUNG</name>
<feature type="compositionally biased region" description="Polar residues" evidence="1">
    <location>
        <begin position="305"/>
        <end position="316"/>
    </location>
</feature>
<dbReference type="Proteomes" id="UP000780801">
    <property type="component" value="Unassembled WGS sequence"/>
</dbReference>
<feature type="compositionally biased region" description="Low complexity" evidence="1">
    <location>
        <begin position="34"/>
        <end position="44"/>
    </location>
</feature>
<evidence type="ECO:0000313" key="3">
    <source>
        <dbReference type="Proteomes" id="UP000780801"/>
    </source>
</evidence>
<dbReference type="EMBL" id="JAABOA010001337">
    <property type="protein sequence ID" value="KAF9581755.1"/>
    <property type="molecule type" value="Genomic_DNA"/>
</dbReference>
<protein>
    <submittedName>
        <fullName evidence="2">Uncharacterized protein</fullName>
    </submittedName>
</protein>
<evidence type="ECO:0000256" key="1">
    <source>
        <dbReference type="SAM" id="MobiDB-lite"/>
    </source>
</evidence>
<feature type="region of interest" description="Disordered" evidence="1">
    <location>
        <begin position="289"/>
        <end position="316"/>
    </location>
</feature>
<keyword evidence="3" id="KW-1185">Reference proteome</keyword>
<comment type="caution">
    <text evidence="2">The sequence shown here is derived from an EMBL/GenBank/DDBJ whole genome shotgun (WGS) entry which is preliminary data.</text>
</comment>
<dbReference type="AlphaFoldDB" id="A0A9P6KEH0"/>
<feature type="region of interest" description="Disordered" evidence="1">
    <location>
        <begin position="34"/>
        <end position="57"/>
    </location>
</feature>
<reference evidence="2" key="1">
    <citation type="journal article" date="2020" name="Fungal Divers.">
        <title>Resolving the Mortierellaceae phylogeny through synthesis of multi-gene phylogenetics and phylogenomics.</title>
        <authorList>
            <person name="Vandepol N."/>
            <person name="Liber J."/>
            <person name="Desiro A."/>
            <person name="Na H."/>
            <person name="Kennedy M."/>
            <person name="Barry K."/>
            <person name="Grigoriev I.V."/>
            <person name="Miller A.N."/>
            <person name="O'Donnell K."/>
            <person name="Stajich J.E."/>
            <person name="Bonito G."/>
        </authorList>
    </citation>
    <scope>NUCLEOTIDE SEQUENCE</scope>
    <source>
        <strain evidence="2">KOD1015</strain>
    </source>
</reference>
<dbReference type="OrthoDB" id="2425073at2759"/>
<proteinExistence type="predicted"/>